<dbReference type="RefSeq" id="WP_344911879.1">
    <property type="nucleotide sequence ID" value="NZ_BAABDL010000078.1"/>
</dbReference>
<accession>A0ABP7VNU2</accession>
<sequence length="97" mass="11142">MDACLLFNYEKWQNVSNTIQFPPLGTKIVKILKLPEHPECLCLHLYVSEKISVWQVVLDLETENIVTGYGFGLTFLEAKTEALAVLEKRISKRVVNY</sequence>
<protein>
    <submittedName>
        <fullName evidence="1">Uncharacterized protein</fullName>
    </submittedName>
</protein>
<organism evidence="1 2">
    <name type="scientific">Amphibacillus indicireducens</name>
    <dbReference type="NCBI Taxonomy" id="1076330"/>
    <lineage>
        <taxon>Bacteria</taxon>
        <taxon>Bacillati</taxon>
        <taxon>Bacillota</taxon>
        <taxon>Bacilli</taxon>
        <taxon>Bacillales</taxon>
        <taxon>Bacillaceae</taxon>
        <taxon>Amphibacillus</taxon>
    </lineage>
</organism>
<evidence type="ECO:0000313" key="1">
    <source>
        <dbReference type="EMBL" id="GAA4070378.1"/>
    </source>
</evidence>
<dbReference type="EMBL" id="BAABDL010000078">
    <property type="protein sequence ID" value="GAA4070378.1"/>
    <property type="molecule type" value="Genomic_DNA"/>
</dbReference>
<dbReference type="Proteomes" id="UP001501734">
    <property type="component" value="Unassembled WGS sequence"/>
</dbReference>
<evidence type="ECO:0000313" key="2">
    <source>
        <dbReference type="Proteomes" id="UP001501734"/>
    </source>
</evidence>
<reference evidence="2" key="1">
    <citation type="journal article" date="2019" name="Int. J. Syst. Evol. Microbiol.">
        <title>The Global Catalogue of Microorganisms (GCM) 10K type strain sequencing project: providing services to taxonomists for standard genome sequencing and annotation.</title>
        <authorList>
            <consortium name="The Broad Institute Genomics Platform"/>
            <consortium name="The Broad Institute Genome Sequencing Center for Infectious Disease"/>
            <person name="Wu L."/>
            <person name="Ma J."/>
        </authorList>
    </citation>
    <scope>NUCLEOTIDE SEQUENCE [LARGE SCALE GENOMIC DNA]</scope>
    <source>
        <strain evidence="2">JCM 17250</strain>
    </source>
</reference>
<gene>
    <name evidence="1" type="ORF">GCM10022410_15210</name>
</gene>
<comment type="caution">
    <text evidence="1">The sequence shown here is derived from an EMBL/GenBank/DDBJ whole genome shotgun (WGS) entry which is preliminary data.</text>
</comment>
<name>A0ABP7VNU2_9BACI</name>
<keyword evidence="2" id="KW-1185">Reference proteome</keyword>
<proteinExistence type="predicted"/>